<dbReference type="CDD" id="cd07713">
    <property type="entry name" value="DHPS-like_MBL-fold"/>
    <property type="match status" value="1"/>
</dbReference>
<organism evidence="2 3">
    <name type="scientific">Desulfohalobium retbaense (strain ATCC 49708 / DSM 5692 / JCM 16813 / HR100)</name>
    <dbReference type="NCBI Taxonomy" id="485915"/>
    <lineage>
        <taxon>Bacteria</taxon>
        <taxon>Pseudomonadati</taxon>
        <taxon>Thermodesulfobacteriota</taxon>
        <taxon>Desulfovibrionia</taxon>
        <taxon>Desulfovibrionales</taxon>
        <taxon>Desulfohalobiaceae</taxon>
        <taxon>Desulfohalobium</taxon>
    </lineage>
</organism>
<dbReference type="InterPro" id="IPR041712">
    <property type="entry name" value="DHPS-like_MBL-fold"/>
</dbReference>
<reference evidence="3" key="1">
    <citation type="submission" date="2009-09" db="EMBL/GenBank/DDBJ databases">
        <title>The complete chromosome of Desulfohalobium retbaense DSM 5692.</title>
        <authorList>
            <consortium name="US DOE Joint Genome Institute (JGI-PGF)"/>
            <person name="Lucas S."/>
            <person name="Copeland A."/>
            <person name="Lapidus A."/>
            <person name="Glavina del Rio T."/>
            <person name="Dalin E."/>
            <person name="Tice H."/>
            <person name="Bruce D."/>
            <person name="Goodwin L."/>
            <person name="Pitluck S."/>
            <person name="Kyrpides N."/>
            <person name="Mavromatis K."/>
            <person name="Ivanova N."/>
            <person name="Mikhailova N."/>
            <person name="Munk A.C."/>
            <person name="Brettin T."/>
            <person name="Detter J.C."/>
            <person name="Han C."/>
            <person name="Tapia R."/>
            <person name="Larimer F."/>
            <person name="Land M."/>
            <person name="Hauser L."/>
            <person name="Markowitz V."/>
            <person name="Cheng J.-F."/>
            <person name="Hugenholtz P."/>
            <person name="Woyke T."/>
            <person name="Wu D."/>
            <person name="Spring S."/>
            <person name="Klenk H.-P."/>
            <person name="Eisen J.A."/>
        </authorList>
    </citation>
    <scope>NUCLEOTIDE SEQUENCE [LARGE SCALE GENOMIC DNA]</scope>
    <source>
        <strain evidence="3">DSM 5692</strain>
    </source>
</reference>
<evidence type="ECO:0000259" key="1">
    <source>
        <dbReference type="Pfam" id="PF00753"/>
    </source>
</evidence>
<dbReference type="STRING" id="485915.Dret_1430"/>
<feature type="domain" description="Metallo-beta-lactamase" evidence="1">
    <location>
        <begin position="21"/>
        <end position="102"/>
    </location>
</feature>
<evidence type="ECO:0000313" key="2">
    <source>
        <dbReference type="EMBL" id="ACV68717.1"/>
    </source>
</evidence>
<dbReference type="GO" id="GO:0016740">
    <property type="term" value="F:transferase activity"/>
    <property type="evidence" value="ECO:0007669"/>
    <property type="project" value="TreeGrafter"/>
</dbReference>
<name>C8X2S0_DESRD</name>
<dbReference type="PANTHER" id="PTHR13754:SF18">
    <property type="entry name" value="7,8-DIHYDROPTERIN-6-METHYL-4-(BETA-D-RIBOFURANOSYL)-AMINOBENZENE-5'-PHOSPHATE SYNTHASE"/>
    <property type="match status" value="1"/>
</dbReference>
<dbReference type="Pfam" id="PF00753">
    <property type="entry name" value="Lactamase_B"/>
    <property type="match status" value="1"/>
</dbReference>
<accession>C8X2S0</accession>
<dbReference type="eggNOG" id="COG1237">
    <property type="taxonomic scope" value="Bacteria"/>
</dbReference>
<keyword evidence="3" id="KW-1185">Reference proteome</keyword>
<dbReference type="KEGG" id="drt:Dret_1430"/>
<evidence type="ECO:0000313" key="3">
    <source>
        <dbReference type="Proteomes" id="UP000001052"/>
    </source>
</evidence>
<dbReference type="InterPro" id="IPR001279">
    <property type="entry name" value="Metallo-B-lactamas"/>
</dbReference>
<reference evidence="2 3" key="2">
    <citation type="journal article" date="2010" name="Stand. Genomic Sci.">
        <title>Complete genome sequence of Desulfohalobium retbaense type strain (HR(100)).</title>
        <authorList>
            <person name="Spring S."/>
            <person name="Nolan M."/>
            <person name="Lapidus A."/>
            <person name="Glavina Del Rio T."/>
            <person name="Copeland A."/>
            <person name="Tice H."/>
            <person name="Cheng J.F."/>
            <person name="Lucas S."/>
            <person name="Land M."/>
            <person name="Chen F."/>
            <person name="Bruce D."/>
            <person name="Goodwin L."/>
            <person name="Pitluck S."/>
            <person name="Ivanova N."/>
            <person name="Mavromatis K."/>
            <person name="Mikhailova N."/>
            <person name="Pati A."/>
            <person name="Chen A."/>
            <person name="Palaniappan K."/>
            <person name="Hauser L."/>
            <person name="Chang Y.J."/>
            <person name="Jeffries C.D."/>
            <person name="Munk C."/>
            <person name="Kiss H."/>
            <person name="Chain P."/>
            <person name="Han C."/>
            <person name="Brettin T."/>
            <person name="Detter J.C."/>
            <person name="Schuler E."/>
            <person name="Goker M."/>
            <person name="Rohde M."/>
            <person name="Bristow J."/>
            <person name="Eisen J.A."/>
            <person name="Markowitz V."/>
            <person name="Hugenholtz P."/>
            <person name="Kyrpides N.C."/>
            <person name="Klenk H.P."/>
        </authorList>
    </citation>
    <scope>NUCLEOTIDE SEQUENCE [LARGE SCALE GENOMIC DNA]</scope>
    <source>
        <strain evidence="2 3">DSM 5692</strain>
    </source>
</reference>
<dbReference type="Proteomes" id="UP000001052">
    <property type="component" value="Chromosome"/>
</dbReference>
<dbReference type="OrthoDB" id="9803916at2"/>
<dbReference type="Gene3D" id="3.60.15.10">
    <property type="entry name" value="Ribonuclease Z/Hydroxyacylglutathione hydrolase-like"/>
    <property type="match status" value="1"/>
</dbReference>
<protein>
    <submittedName>
        <fullName evidence="2">Beta-lactamase domain protein</fullName>
    </submittedName>
</protein>
<dbReference type="AlphaFoldDB" id="C8X2S0"/>
<dbReference type="SUPFAM" id="SSF56281">
    <property type="entry name" value="Metallo-hydrolase/oxidoreductase"/>
    <property type="match status" value="1"/>
</dbReference>
<dbReference type="InterPro" id="IPR052926">
    <property type="entry name" value="Metallo-beta-lactamase_dom"/>
</dbReference>
<gene>
    <name evidence="2" type="ordered locus">Dret_1430</name>
</gene>
<sequence length="276" mass="30331">MRLTILVDNCTCIDRYFLAEPALSIFIEDQGQRILFDCGYSDVFLHNAVRAGIDLLHLDFLAFSHGHLDHTWGLDALIRRITEARLQGLPHHPPHLVAHPRTFVSVFEPTAGDIGALLSREKVGHHFNCTFSTEPVALTERLTWLGTIPRLMPFESQDPIGSKADDERPDFLPDDTALAYRSEKGLVIITGCSHAGICNIVEYAKHLTGECRVVDIIGGLHLQSPSTAQLAGTIGYLEKEGLSHLHAGHCTDLASKIALARTLPLREVGSGLSLSY</sequence>
<dbReference type="HOGENOM" id="CLU_036012_0_0_7"/>
<dbReference type="EMBL" id="CP001734">
    <property type="protein sequence ID" value="ACV68717.1"/>
    <property type="molecule type" value="Genomic_DNA"/>
</dbReference>
<proteinExistence type="predicted"/>
<dbReference type="PANTHER" id="PTHR13754">
    <property type="entry name" value="METALLO-BETA-LACTAMASE SUPERFAMILY PROTEIN"/>
    <property type="match status" value="1"/>
</dbReference>
<dbReference type="InterPro" id="IPR036866">
    <property type="entry name" value="RibonucZ/Hydroxyglut_hydro"/>
</dbReference>
<dbReference type="RefSeq" id="WP_015751864.1">
    <property type="nucleotide sequence ID" value="NC_013223.1"/>
</dbReference>